<accession>A0A0U1RIK4</accession>
<evidence type="ECO:0000313" key="1">
    <source>
        <dbReference type="EMBL" id="CAM08364.1"/>
    </source>
</evidence>
<proteinExistence type="predicted"/>
<protein>
    <submittedName>
        <fullName evidence="1">Uncharacterized protein</fullName>
    </submittedName>
</protein>
<dbReference type="EnsemblBacteria" id="CAM08364">
    <property type="protein sequence ID" value="CAM08364"/>
    <property type="gene ID" value="NMA1158"/>
</dbReference>
<gene>
    <name evidence="1" type="ordered locus">NMA1158</name>
</gene>
<sequence>MALKLSKIMLNPKQVNIKGIPHFISEEITLNISNNVRMPDKAIKIPKNIRTILIIWSYLEFF</sequence>
<dbReference type="EMBL" id="AL157959">
    <property type="protein sequence ID" value="CAM08364.1"/>
    <property type="molecule type" value="Genomic_DNA"/>
</dbReference>
<organism evidence="1 2">
    <name type="scientific">Neisseria meningitidis serogroup A / serotype 4A (strain DSM 15465 / Z2491)</name>
    <dbReference type="NCBI Taxonomy" id="122587"/>
    <lineage>
        <taxon>Bacteria</taxon>
        <taxon>Pseudomonadati</taxon>
        <taxon>Pseudomonadota</taxon>
        <taxon>Betaproteobacteria</taxon>
        <taxon>Neisseriales</taxon>
        <taxon>Neisseriaceae</taxon>
        <taxon>Neisseria</taxon>
    </lineage>
</organism>
<dbReference type="Proteomes" id="UP000000626">
    <property type="component" value="Chromosome"/>
</dbReference>
<dbReference type="AlphaFoldDB" id="A0A0U1RIK4"/>
<name>A0A0U1RIK4_NEIMA</name>
<dbReference type="HOGENOM" id="CLU_2899508_0_0_4"/>
<reference evidence="1 2" key="1">
    <citation type="journal article" date="2000" name="Nature">
        <title>Complete DNA sequence of a serogroup A strain of Neisseria meningitidis Z2491.</title>
        <authorList>
            <person name="Parkhill J."/>
            <person name="Achtman M."/>
            <person name="James K.D."/>
            <person name="Bentley S.D."/>
            <person name="Churcher C."/>
            <person name="Klee S.R."/>
            <person name="Morelli G."/>
            <person name="Basham D."/>
            <person name="Brown D."/>
            <person name="Chillingworth T."/>
            <person name="Davies R.M."/>
            <person name="Davis P."/>
            <person name="Devlin K."/>
            <person name="Feltwell T."/>
            <person name="Hamlin N."/>
            <person name="Holroyd S."/>
            <person name="Jagels K."/>
            <person name="Leather S."/>
            <person name="Moule S."/>
            <person name="Mungall K."/>
            <person name="Quail M.A."/>
            <person name="Rajandream M.A."/>
            <person name="Rutherford K.M."/>
            <person name="Simmonds M."/>
            <person name="Skelton J."/>
            <person name="Whitehead S."/>
            <person name="Spratt B.G."/>
            <person name="Barrell B.G."/>
        </authorList>
    </citation>
    <scope>NUCLEOTIDE SEQUENCE [LARGE SCALE GENOMIC DNA]</scope>
    <source>
        <strain evidence="2">DSM 15465 / Z2491</strain>
    </source>
</reference>
<evidence type="ECO:0000313" key="2">
    <source>
        <dbReference type="Proteomes" id="UP000000626"/>
    </source>
</evidence>
<dbReference type="KEGG" id="nma:NMA1158"/>